<accession>A0A1B6LR93</accession>
<gene>
    <name evidence="2" type="ORF">g.19285</name>
</gene>
<evidence type="ECO:0000313" key="2">
    <source>
        <dbReference type="EMBL" id="JAT26216.1"/>
    </source>
</evidence>
<keyword evidence="1" id="KW-1133">Transmembrane helix</keyword>
<reference evidence="2" key="1">
    <citation type="submission" date="2015-11" db="EMBL/GenBank/DDBJ databases">
        <title>De novo transcriptome assembly of four potential Pierce s Disease insect vectors from Arizona vineyards.</title>
        <authorList>
            <person name="Tassone E.E."/>
        </authorList>
    </citation>
    <scope>NUCLEOTIDE SEQUENCE</scope>
</reference>
<organism evidence="2">
    <name type="scientific">Graphocephala atropunctata</name>
    <dbReference type="NCBI Taxonomy" id="36148"/>
    <lineage>
        <taxon>Eukaryota</taxon>
        <taxon>Metazoa</taxon>
        <taxon>Ecdysozoa</taxon>
        <taxon>Arthropoda</taxon>
        <taxon>Hexapoda</taxon>
        <taxon>Insecta</taxon>
        <taxon>Pterygota</taxon>
        <taxon>Neoptera</taxon>
        <taxon>Paraneoptera</taxon>
        <taxon>Hemiptera</taxon>
        <taxon>Auchenorrhyncha</taxon>
        <taxon>Membracoidea</taxon>
        <taxon>Cicadellidae</taxon>
        <taxon>Cicadellinae</taxon>
        <taxon>Cicadellini</taxon>
        <taxon>Graphocephala</taxon>
    </lineage>
</organism>
<protein>
    <submittedName>
        <fullName evidence="2">Uncharacterized protein</fullName>
    </submittedName>
</protein>
<name>A0A1B6LR93_9HEMI</name>
<evidence type="ECO:0000256" key="1">
    <source>
        <dbReference type="SAM" id="Phobius"/>
    </source>
</evidence>
<keyword evidence="1" id="KW-0812">Transmembrane</keyword>
<sequence>MGFPKILLSRIRRTKGTKVFYIRNYYGIAGVVITTLIGLGIRYTAIFDEFRKELAEGLYDNTPDYEWRRIYLTTPIAIPQTSAQLAEEKERLRTLPEPVIRMA</sequence>
<keyword evidence="1" id="KW-0472">Membrane</keyword>
<dbReference type="AlphaFoldDB" id="A0A1B6LR93"/>
<dbReference type="EMBL" id="GEBQ01013761">
    <property type="protein sequence ID" value="JAT26216.1"/>
    <property type="molecule type" value="Transcribed_RNA"/>
</dbReference>
<feature type="transmembrane region" description="Helical" evidence="1">
    <location>
        <begin position="21"/>
        <end position="41"/>
    </location>
</feature>
<proteinExistence type="predicted"/>